<sequence>MILLLSLSFRNTPQKIREYFAFGNEDKERLLKSLCSEELIDEAAVLITCNRTEIYVSAGNDRSTSSIINIILEKCEEIIGINIENLRDYLLFYTGKSAVSHLYKVSAGLDSMLIGEDQILGQVKDAIEFARECDTAHLYLNTLFRDAVTEAKKIKTETLISKSGVSTATLALKAAKDVLNSFSGKNILVIGASGKIGDIVLKNALSYDFVQIYVTRRRHNIDMSPNVMERVSIIEYNDRYDYIKNADVIVSATSGPHFTLTKEHIQENILPGSKKVFIDLAVPCDIDERVSKLDNIYYYNMDDMKKFADENNEKKKMSIEKASLMVEEGVEKFLKWALFQENLKVFSDATENLEKEMARIGEKKTLEHLFYKIRDNGSLEALQSIIDILSI</sequence>
<comment type="similarity">
    <text evidence="4">Belongs to the glutamyl-tRNA reductase family.</text>
</comment>
<evidence type="ECO:0000259" key="8">
    <source>
        <dbReference type="Pfam" id="PF01488"/>
    </source>
</evidence>
<keyword evidence="3 4" id="KW-0627">Porphyrin biosynthesis</keyword>
<dbReference type="InterPro" id="IPR015895">
    <property type="entry name" value="4pyrrol_synth_GluRdtase_N"/>
</dbReference>
<dbReference type="CDD" id="cd05213">
    <property type="entry name" value="NAD_bind_Glutamyl_tRNA_reduct"/>
    <property type="match status" value="1"/>
</dbReference>
<dbReference type="InterPro" id="IPR036291">
    <property type="entry name" value="NAD(P)-bd_dom_sf"/>
</dbReference>
<feature type="domain" description="Glutamyl-tRNA reductase N-terminal" evidence="9">
    <location>
        <begin position="6"/>
        <end position="158"/>
    </location>
</feature>
<evidence type="ECO:0000256" key="2">
    <source>
        <dbReference type="ARBA" id="ARBA00023002"/>
    </source>
</evidence>
<comment type="catalytic activity">
    <reaction evidence="4">
        <text>(S)-4-amino-5-oxopentanoate + tRNA(Glu) + NADP(+) = L-glutamyl-tRNA(Glu) + NADPH + H(+)</text>
        <dbReference type="Rhea" id="RHEA:12344"/>
        <dbReference type="Rhea" id="RHEA-COMP:9663"/>
        <dbReference type="Rhea" id="RHEA-COMP:9680"/>
        <dbReference type="ChEBI" id="CHEBI:15378"/>
        <dbReference type="ChEBI" id="CHEBI:57501"/>
        <dbReference type="ChEBI" id="CHEBI:57783"/>
        <dbReference type="ChEBI" id="CHEBI:58349"/>
        <dbReference type="ChEBI" id="CHEBI:78442"/>
        <dbReference type="ChEBI" id="CHEBI:78520"/>
        <dbReference type="EC" id="1.2.1.70"/>
    </reaction>
</comment>
<evidence type="ECO:0000256" key="7">
    <source>
        <dbReference type="PIRSR" id="PIRSR000445-4"/>
    </source>
</evidence>
<comment type="subunit">
    <text evidence="4">Homodimer.</text>
</comment>
<feature type="active site" description="Nucleophile" evidence="4 5">
    <location>
        <position position="49"/>
    </location>
</feature>
<comment type="caution">
    <text evidence="4">Lacks conserved residue(s) required for the propagation of feature annotation.</text>
</comment>
<dbReference type="InterPro" id="IPR018214">
    <property type="entry name" value="GluRdtase_CS"/>
</dbReference>
<dbReference type="RefSeq" id="WP_128675186.1">
    <property type="nucleotide sequence ID" value="NZ_CAUQHB010000024.1"/>
</dbReference>
<feature type="binding site" evidence="4 6">
    <location>
        <begin position="48"/>
        <end position="51"/>
    </location>
    <ligand>
        <name>substrate</name>
    </ligand>
</feature>
<dbReference type="AlphaFoldDB" id="A0A3P3QSQ7"/>
<dbReference type="NCBIfam" id="TIGR01035">
    <property type="entry name" value="hemA"/>
    <property type="match status" value="1"/>
</dbReference>
<feature type="site" description="Important for activity" evidence="4 7">
    <location>
        <position position="101"/>
    </location>
</feature>
<evidence type="ECO:0000256" key="6">
    <source>
        <dbReference type="PIRSR" id="PIRSR000445-2"/>
    </source>
</evidence>
<dbReference type="PANTHER" id="PTHR43013">
    <property type="entry name" value="GLUTAMYL-TRNA REDUCTASE"/>
    <property type="match status" value="1"/>
</dbReference>
<feature type="domain" description="Quinate/shikimate 5-dehydrogenase/glutamyl-tRNA reductase" evidence="8">
    <location>
        <begin position="174"/>
        <end position="306"/>
    </location>
</feature>
<comment type="domain">
    <text evidence="4">Possesses an unusual extended V-shaped dimeric structure with each monomer consisting of three distinct domains arranged along a curved 'spinal' alpha-helix. The N-terminal catalytic domain specifically recognizes the glutamate moiety of the substrate. The second domain is the NADPH-binding domain, and the third C-terminal domain is responsible for dimerization.</text>
</comment>
<evidence type="ECO:0000313" key="11">
    <source>
        <dbReference type="Proteomes" id="UP000272490"/>
    </source>
</evidence>
<organism evidence="10 11">
    <name type="scientific">Lachnoanaerobaculum gingivalis</name>
    <dbReference type="NCBI Taxonomy" id="2490855"/>
    <lineage>
        <taxon>Bacteria</taxon>
        <taxon>Bacillati</taxon>
        <taxon>Bacillota</taxon>
        <taxon>Clostridia</taxon>
        <taxon>Lachnospirales</taxon>
        <taxon>Lachnospiraceae</taxon>
        <taxon>Lachnoanaerobaculum</taxon>
    </lineage>
</organism>
<gene>
    <name evidence="4 10" type="primary">hemA</name>
    <name evidence="10" type="ORF">EHV10_14030</name>
</gene>
<dbReference type="EMBL" id="RRCO01000008">
    <property type="protein sequence ID" value="RRJ24264.1"/>
    <property type="molecule type" value="Genomic_DNA"/>
</dbReference>
<comment type="function">
    <text evidence="4">Catalyzes the NADPH-dependent reduction of glutamyl-tRNA(Glu) to glutamate 1-semialdehyde (GSA).</text>
</comment>
<evidence type="ECO:0000256" key="3">
    <source>
        <dbReference type="ARBA" id="ARBA00023244"/>
    </source>
</evidence>
<dbReference type="InterPro" id="IPR006151">
    <property type="entry name" value="Shikm_DH/Glu-tRNA_Rdtase"/>
</dbReference>
<accession>A0A3P3QSQ7</accession>
<dbReference type="SUPFAM" id="SSF69742">
    <property type="entry name" value="Glutamyl tRNA-reductase catalytic, N-terminal domain"/>
    <property type="match status" value="1"/>
</dbReference>
<evidence type="ECO:0000256" key="1">
    <source>
        <dbReference type="ARBA" id="ARBA00022857"/>
    </source>
</evidence>
<dbReference type="SUPFAM" id="SSF51735">
    <property type="entry name" value="NAD(P)-binding Rossmann-fold domains"/>
    <property type="match status" value="1"/>
</dbReference>
<dbReference type="GO" id="GO:0019353">
    <property type="term" value="P:protoporphyrinogen IX biosynthetic process from glutamate"/>
    <property type="evidence" value="ECO:0007669"/>
    <property type="project" value="TreeGrafter"/>
</dbReference>
<dbReference type="FunFam" id="3.30.460.30:FF:000001">
    <property type="entry name" value="Glutamyl-tRNA reductase"/>
    <property type="match status" value="1"/>
</dbReference>
<feature type="binding site" evidence="4 6">
    <location>
        <position position="122"/>
    </location>
    <ligand>
        <name>substrate</name>
    </ligand>
</feature>
<name>A0A3P3QSQ7_9FIRM</name>
<comment type="caution">
    <text evidence="10">The sequence shown here is derived from an EMBL/GenBank/DDBJ whole genome shotgun (WGS) entry which is preliminary data.</text>
</comment>
<dbReference type="GO" id="GO:0008883">
    <property type="term" value="F:glutamyl-tRNA reductase activity"/>
    <property type="evidence" value="ECO:0007669"/>
    <property type="project" value="UniProtKB-UniRule"/>
</dbReference>
<feature type="binding site" evidence="4 6">
    <location>
        <position position="111"/>
    </location>
    <ligand>
        <name>substrate</name>
    </ligand>
</feature>
<dbReference type="OrthoDB" id="110209at2"/>
<keyword evidence="11" id="KW-1185">Reference proteome</keyword>
<dbReference type="Gene3D" id="3.30.460.30">
    <property type="entry name" value="Glutamyl-tRNA reductase, N-terminal domain"/>
    <property type="match status" value="1"/>
</dbReference>
<dbReference type="EC" id="1.2.1.70" evidence="4"/>
<dbReference type="PANTHER" id="PTHR43013:SF1">
    <property type="entry name" value="GLUTAMYL-TRNA REDUCTASE"/>
    <property type="match status" value="1"/>
</dbReference>
<evidence type="ECO:0000256" key="5">
    <source>
        <dbReference type="PIRSR" id="PIRSR000445-1"/>
    </source>
</evidence>
<dbReference type="GO" id="GO:0050661">
    <property type="term" value="F:NADP binding"/>
    <property type="evidence" value="ECO:0007669"/>
    <property type="project" value="InterPro"/>
</dbReference>
<keyword evidence="1 4" id="KW-0521">NADP</keyword>
<evidence type="ECO:0000313" key="10">
    <source>
        <dbReference type="EMBL" id="RRJ24264.1"/>
    </source>
</evidence>
<comment type="miscellaneous">
    <text evidence="4">During catalysis, the active site Cys acts as a nucleophile attacking the alpha-carbonyl group of tRNA-bound glutamate with the formation of a thioester intermediate between enzyme and glutamate, and the concomitant release of tRNA(Glu). The thioester intermediate is finally reduced by direct hydride transfer from NADPH, to form the product GSA.</text>
</comment>
<dbReference type="InterPro" id="IPR036343">
    <property type="entry name" value="GluRdtase_N_sf"/>
</dbReference>
<dbReference type="HAMAP" id="MF_00087">
    <property type="entry name" value="Glu_tRNA_reductase"/>
    <property type="match status" value="1"/>
</dbReference>
<dbReference type="PIRSF" id="PIRSF000445">
    <property type="entry name" value="4pyrrol_synth_GluRdtase"/>
    <property type="match status" value="1"/>
</dbReference>
<dbReference type="Gene3D" id="3.40.50.720">
    <property type="entry name" value="NAD(P)-binding Rossmann-like Domain"/>
    <property type="match status" value="1"/>
</dbReference>
<dbReference type="Pfam" id="PF05201">
    <property type="entry name" value="GlutR_N"/>
    <property type="match status" value="1"/>
</dbReference>
<proteinExistence type="inferred from homology"/>
<reference evidence="10 11" key="1">
    <citation type="submission" date="2018-11" db="EMBL/GenBank/DDBJ databases">
        <title>Genome sequencing of Lachnoanaerobaculum sp. KCOM 2030 (= ChDC B114).</title>
        <authorList>
            <person name="Kook J.-K."/>
            <person name="Park S.-N."/>
            <person name="Lim Y.K."/>
        </authorList>
    </citation>
    <scope>NUCLEOTIDE SEQUENCE [LARGE SCALE GENOMIC DNA]</scope>
    <source>
        <strain evidence="10 11">KCOM 2030</strain>
    </source>
</reference>
<keyword evidence="2 4" id="KW-0560">Oxidoreductase</keyword>
<feature type="binding site" evidence="4 6">
    <location>
        <begin position="116"/>
        <end position="118"/>
    </location>
    <ligand>
        <name>substrate</name>
    </ligand>
</feature>
<evidence type="ECO:0000259" key="9">
    <source>
        <dbReference type="Pfam" id="PF05201"/>
    </source>
</evidence>
<evidence type="ECO:0000256" key="4">
    <source>
        <dbReference type="HAMAP-Rule" id="MF_00087"/>
    </source>
</evidence>
<dbReference type="PROSITE" id="PS00747">
    <property type="entry name" value="GLUTR"/>
    <property type="match status" value="1"/>
</dbReference>
<dbReference type="Proteomes" id="UP000272490">
    <property type="component" value="Unassembled WGS sequence"/>
</dbReference>
<protein>
    <recommendedName>
        <fullName evidence="4">Glutamyl-tRNA reductase</fullName>
        <shortName evidence="4">GluTR</shortName>
        <ecNumber evidence="4">1.2.1.70</ecNumber>
    </recommendedName>
</protein>
<dbReference type="UniPathway" id="UPA00251">
    <property type="reaction ID" value="UER00316"/>
</dbReference>
<dbReference type="InterPro" id="IPR000343">
    <property type="entry name" value="4pyrrol_synth_GluRdtase"/>
</dbReference>
<dbReference type="Pfam" id="PF01488">
    <property type="entry name" value="Shikimate_DH"/>
    <property type="match status" value="1"/>
</dbReference>
<comment type="pathway">
    <text evidence="4">Porphyrin-containing compound metabolism; protoporphyrin-IX biosynthesis; 5-aminolevulinate from L-glutamyl-tRNA(Glu): step 1/2.</text>
</comment>